<accession>A0A4C1SD49</accession>
<evidence type="ECO:0000256" key="4">
    <source>
        <dbReference type="ARBA" id="ARBA00023157"/>
    </source>
</evidence>
<comment type="similarity">
    <text evidence="5">Belongs to the peptidase S1 family. CLIP subfamily.</text>
</comment>
<dbReference type="PANTHER" id="PTHR24276:SF91">
    <property type="entry name" value="AT26814P-RELATED"/>
    <property type="match status" value="1"/>
</dbReference>
<dbReference type="PROSITE" id="PS00135">
    <property type="entry name" value="TRYPSIN_SER"/>
    <property type="match status" value="1"/>
</dbReference>
<dbReference type="SMART" id="SM00020">
    <property type="entry name" value="Tryp_SPc"/>
    <property type="match status" value="1"/>
</dbReference>
<dbReference type="EMBL" id="BGZK01000004">
    <property type="protein sequence ID" value="GBP00005.1"/>
    <property type="molecule type" value="Genomic_DNA"/>
</dbReference>
<evidence type="ECO:0000256" key="7">
    <source>
        <dbReference type="SAM" id="SignalP"/>
    </source>
</evidence>
<dbReference type="InterPro" id="IPR050430">
    <property type="entry name" value="Peptidase_S1"/>
</dbReference>
<dbReference type="STRING" id="151549.A0A4C1SD49"/>
<protein>
    <submittedName>
        <fullName evidence="9">Trypsin CFT-1</fullName>
    </submittedName>
</protein>
<evidence type="ECO:0000256" key="5">
    <source>
        <dbReference type="ARBA" id="ARBA00024195"/>
    </source>
</evidence>
<comment type="caution">
    <text evidence="9">The sequence shown here is derived from an EMBL/GenBank/DDBJ whole genome shotgun (WGS) entry which is preliminary data.</text>
</comment>
<keyword evidence="4" id="KW-1015">Disulfide bond</keyword>
<dbReference type="SUPFAM" id="SSF50494">
    <property type="entry name" value="Trypsin-like serine proteases"/>
    <property type="match status" value="1"/>
</dbReference>
<dbReference type="AlphaFoldDB" id="A0A4C1SD49"/>
<evidence type="ECO:0000313" key="10">
    <source>
        <dbReference type="Proteomes" id="UP000299102"/>
    </source>
</evidence>
<dbReference type="GO" id="GO:0004252">
    <property type="term" value="F:serine-type endopeptidase activity"/>
    <property type="evidence" value="ECO:0007669"/>
    <property type="project" value="InterPro"/>
</dbReference>
<dbReference type="PROSITE" id="PS50240">
    <property type="entry name" value="TRYPSIN_DOM"/>
    <property type="match status" value="1"/>
</dbReference>
<dbReference type="InterPro" id="IPR001314">
    <property type="entry name" value="Peptidase_S1A"/>
</dbReference>
<dbReference type="Gene3D" id="2.40.10.10">
    <property type="entry name" value="Trypsin-like serine proteases"/>
    <property type="match status" value="1"/>
</dbReference>
<feature type="domain" description="Peptidase S1" evidence="8">
    <location>
        <begin position="23"/>
        <end position="264"/>
    </location>
</feature>
<dbReference type="Proteomes" id="UP000299102">
    <property type="component" value="Unassembled WGS sequence"/>
</dbReference>
<dbReference type="InterPro" id="IPR018114">
    <property type="entry name" value="TRYPSIN_HIS"/>
</dbReference>
<evidence type="ECO:0000256" key="1">
    <source>
        <dbReference type="ARBA" id="ARBA00022670"/>
    </source>
</evidence>
<dbReference type="InterPro" id="IPR001254">
    <property type="entry name" value="Trypsin_dom"/>
</dbReference>
<feature type="chain" id="PRO_5020022845" evidence="7">
    <location>
        <begin position="16"/>
        <end position="264"/>
    </location>
</feature>
<proteinExistence type="inferred from homology"/>
<keyword evidence="10" id="KW-1185">Reference proteome</keyword>
<dbReference type="OrthoDB" id="10059102at2759"/>
<gene>
    <name evidence="9" type="ORF">EVAR_74344_1</name>
</gene>
<evidence type="ECO:0000256" key="3">
    <source>
        <dbReference type="ARBA" id="ARBA00022825"/>
    </source>
</evidence>
<organism evidence="9 10">
    <name type="scientific">Eumeta variegata</name>
    <name type="common">Bagworm moth</name>
    <name type="synonym">Eumeta japonica</name>
    <dbReference type="NCBI Taxonomy" id="151549"/>
    <lineage>
        <taxon>Eukaryota</taxon>
        <taxon>Metazoa</taxon>
        <taxon>Ecdysozoa</taxon>
        <taxon>Arthropoda</taxon>
        <taxon>Hexapoda</taxon>
        <taxon>Insecta</taxon>
        <taxon>Pterygota</taxon>
        <taxon>Neoptera</taxon>
        <taxon>Endopterygota</taxon>
        <taxon>Lepidoptera</taxon>
        <taxon>Glossata</taxon>
        <taxon>Ditrysia</taxon>
        <taxon>Tineoidea</taxon>
        <taxon>Psychidae</taxon>
        <taxon>Oiketicinae</taxon>
        <taxon>Eumeta</taxon>
    </lineage>
</organism>
<dbReference type="InterPro" id="IPR009003">
    <property type="entry name" value="Peptidase_S1_PA"/>
</dbReference>
<evidence type="ECO:0000256" key="6">
    <source>
        <dbReference type="RuleBase" id="RU363034"/>
    </source>
</evidence>
<evidence type="ECO:0000259" key="8">
    <source>
        <dbReference type="PROSITE" id="PS50240"/>
    </source>
</evidence>
<dbReference type="Pfam" id="PF00089">
    <property type="entry name" value="Trypsin"/>
    <property type="match status" value="1"/>
</dbReference>
<dbReference type="PANTHER" id="PTHR24276">
    <property type="entry name" value="POLYSERASE-RELATED"/>
    <property type="match status" value="1"/>
</dbReference>
<dbReference type="GO" id="GO:0006508">
    <property type="term" value="P:proteolysis"/>
    <property type="evidence" value="ECO:0007669"/>
    <property type="project" value="UniProtKB-KW"/>
</dbReference>
<reference evidence="9 10" key="1">
    <citation type="journal article" date="2019" name="Commun. Biol.">
        <title>The bagworm genome reveals a unique fibroin gene that provides high tensile strength.</title>
        <authorList>
            <person name="Kono N."/>
            <person name="Nakamura H."/>
            <person name="Ohtoshi R."/>
            <person name="Tomita M."/>
            <person name="Numata K."/>
            <person name="Arakawa K."/>
        </authorList>
    </citation>
    <scope>NUCLEOTIDE SEQUENCE [LARGE SCALE GENOMIC DNA]</scope>
</reference>
<keyword evidence="2 6" id="KW-0378">Hydrolase</keyword>
<dbReference type="CDD" id="cd00190">
    <property type="entry name" value="Tryp_SPc"/>
    <property type="match status" value="1"/>
</dbReference>
<evidence type="ECO:0000313" key="9">
    <source>
        <dbReference type="EMBL" id="GBP00005.1"/>
    </source>
</evidence>
<dbReference type="FunFam" id="2.40.10.10:FF:000002">
    <property type="entry name" value="Transmembrane protease serine"/>
    <property type="match status" value="1"/>
</dbReference>
<evidence type="ECO:0000256" key="2">
    <source>
        <dbReference type="ARBA" id="ARBA00022801"/>
    </source>
</evidence>
<dbReference type="InterPro" id="IPR043504">
    <property type="entry name" value="Peptidase_S1_PA_chymotrypsin"/>
</dbReference>
<keyword evidence="7" id="KW-0732">Signal</keyword>
<dbReference type="PRINTS" id="PR00722">
    <property type="entry name" value="CHYMOTRYPSIN"/>
</dbReference>
<sequence>MRVLIALAILGAAFAVPQDPQRIVGGSATTIQQYPFMASMDYLWWGFFWSPSCGGSLITTTTVLSAAHCYHGDRPAEWRTRLGSTSSRNGGTIHATAFFIIHERYNTPTRLENDVAIVRLATPAVLSASVGLARIAGAGYNLADNTAVTAVGWGALWYEGPSSDTLQHVQVFTINQNICTQRYAFLKTQPGHQNTPDVTANMLCAGILDVGGRDACQGDSGGPLLHQGDIVVGITSWGHECAHATYPGVNARVANYANWIVNNA</sequence>
<keyword evidence="1 6" id="KW-0645">Protease</keyword>
<dbReference type="InterPro" id="IPR033116">
    <property type="entry name" value="TRYPSIN_SER"/>
</dbReference>
<feature type="signal peptide" evidence="7">
    <location>
        <begin position="1"/>
        <end position="15"/>
    </location>
</feature>
<dbReference type="PROSITE" id="PS00134">
    <property type="entry name" value="TRYPSIN_HIS"/>
    <property type="match status" value="1"/>
</dbReference>
<keyword evidence="3 6" id="KW-0720">Serine protease</keyword>
<name>A0A4C1SD49_EUMVA</name>